<organism evidence="2 3">
    <name type="scientific">Tritrichomonas foetus</name>
    <dbReference type="NCBI Taxonomy" id="1144522"/>
    <lineage>
        <taxon>Eukaryota</taxon>
        <taxon>Metamonada</taxon>
        <taxon>Parabasalia</taxon>
        <taxon>Tritrichomonadida</taxon>
        <taxon>Tritrichomonadidae</taxon>
        <taxon>Tritrichomonas</taxon>
    </lineage>
</organism>
<keyword evidence="1" id="KW-1133">Transmembrane helix</keyword>
<dbReference type="VEuPathDB" id="TrichDB:TRFO_05259"/>
<accession>A0A1J4K6H1</accession>
<dbReference type="Proteomes" id="UP000179807">
    <property type="component" value="Unassembled WGS sequence"/>
</dbReference>
<protein>
    <recommendedName>
        <fullName evidence="4">Transmembrane protein</fullName>
    </recommendedName>
</protein>
<dbReference type="AlphaFoldDB" id="A0A1J4K6H1"/>
<comment type="caution">
    <text evidence="2">The sequence shown here is derived from an EMBL/GenBank/DDBJ whole genome shotgun (WGS) entry which is preliminary data.</text>
</comment>
<dbReference type="RefSeq" id="XP_068360201.1">
    <property type="nucleotide sequence ID" value="XM_068492388.1"/>
</dbReference>
<evidence type="ECO:0000313" key="2">
    <source>
        <dbReference type="EMBL" id="OHT07065.1"/>
    </source>
</evidence>
<sequence>MSDKMRRNTFFDISSFQKVSKSDQAKIKMGFPVIAICEICFCAPTIICALIPLVSCHQRVPFTSTFCNLLSNACWAACVYGLFEMSKEEQFDFDRYELISIVTFVAAIVVFLLFRFKLLNLACFSERDSIEYVPSMVKNSYYDMYTLLESITRLRSYPPLIFINAEASHLVKVDNSHGNTEDVTWNNETLIPFGSWRDTTEMPIFLTKSFLLDVHCSIEYKLSRELEDMINDEKHKFEEENRNRDSIIHTKVELDTPGYSPHFYASTRGAIPGYLKFLKSKGGLSFREFLMFLGYHSILECIWMMMMKHHDLVLRKELSHENVESWTPMGETCRLDYHNVPHIE</sequence>
<name>A0A1J4K6H1_9EUKA</name>
<evidence type="ECO:0000313" key="3">
    <source>
        <dbReference type="Proteomes" id="UP000179807"/>
    </source>
</evidence>
<evidence type="ECO:0000256" key="1">
    <source>
        <dbReference type="SAM" id="Phobius"/>
    </source>
</evidence>
<proteinExistence type="predicted"/>
<gene>
    <name evidence="2" type="ORF">TRFO_05259</name>
</gene>
<dbReference type="EMBL" id="MLAK01000705">
    <property type="protein sequence ID" value="OHT07065.1"/>
    <property type="molecule type" value="Genomic_DNA"/>
</dbReference>
<feature type="transmembrane region" description="Helical" evidence="1">
    <location>
        <begin position="31"/>
        <end position="54"/>
    </location>
</feature>
<reference evidence="2" key="1">
    <citation type="submission" date="2016-10" db="EMBL/GenBank/DDBJ databases">
        <authorList>
            <person name="Benchimol M."/>
            <person name="Almeida L.G."/>
            <person name="Vasconcelos A.T."/>
            <person name="Perreira-Neves A."/>
            <person name="Rosa I.A."/>
            <person name="Tasca T."/>
            <person name="Bogo M.R."/>
            <person name="de Souza W."/>
        </authorList>
    </citation>
    <scope>NUCLEOTIDE SEQUENCE [LARGE SCALE GENOMIC DNA]</scope>
    <source>
        <strain evidence="2">K</strain>
    </source>
</reference>
<keyword evidence="3" id="KW-1185">Reference proteome</keyword>
<dbReference type="GeneID" id="94827092"/>
<keyword evidence="1" id="KW-0472">Membrane</keyword>
<feature type="transmembrane region" description="Helical" evidence="1">
    <location>
        <begin position="95"/>
        <end position="114"/>
    </location>
</feature>
<feature type="transmembrane region" description="Helical" evidence="1">
    <location>
        <begin position="60"/>
        <end position="83"/>
    </location>
</feature>
<evidence type="ECO:0008006" key="4">
    <source>
        <dbReference type="Google" id="ProtNLM"/>
    </source>
</evidence>
<keyword evidence="1" id="KW-0812">Transmembrane</keyword>